<sequence length="908" mass="101333">MHQIKNITKIYETGTLKQKALDDVSFNLRDNEFVSILGHSGSGKTTLLNVIGGLDRYDSGDIVIDGISTKEYKDKDWDSYRNHSVGFVFQSYNLIPHQSVLSNVELALTISGISTKIRKEKAIKALKEVGLEDHINKQPNQLSGGQMQRVAIARALVNEPDILLADEPTGALDTTTSLQIMDLLKKVAKDRLVVMVTHNAELANEYSNRIIELQDGKVISDSNPLTINEVTDGKHENMGKSAMSFLTALSLSFNNLKSKKARTFLTAFAGSIGIIGIALILSLSTGVNNYIKKVQEETMVSYPITIDRQSFDLNGLFESQDEQDPQSFSRNNLSTPLDPKAVTSNSNSLERMSTANSSLKDNNLSSFKKYLEKTDNNIKPYVGKNGIVYSYTLNFDLFTYDEENILINTDGSSFSDEKPQLDQFQGPSGSMGTDHKKISELMPDTGKGLISPVIKENYQVVYGKWPEKYDELVLQVNESQEMNLSELYELGFLPIKEYQEILDQINKGEKPKLEEKKVDLKTITTQPFFILPSSEYYIEGDKNVFRDLKEDSKSLENLVEEKGIKIKIVGVLKPKEDAKTLVITSPLAYTRALRDYLIKYNSQSDVVVYQKENPTINVLTGLPFERDTIKEKIKDTYEYLANLSLKEQTEFMNTFQATQTIDQDPISNESANLDNQSDFAEQFERLVDNLEEEDLLSIYENAIASESFDNNMEKFGVINLDSPSSINIYADNFADKEAISSAIEDYNQTVDDEEKITYSDFTGLIMSSVTEMVNVITYVLIAFVSVSLLVSSIMIGIITYISVLERTKEIGILRAIGASKRNISTVFNAETIIIGLLSGLLGIGFTYLLHPPINQLLSNLIDSDVAMSLSLTNGLILILLSVILSFIAGLIPAKQASRKNPVEALRSE</sequence>
<dbReference type="Proteomes" id="UP000199708">
    <property type="component" value="Unassembled WGS sequence"/>
</dbReference>
<keyword evidence="9 12" id="KW-0472">Membrane</keyword>
<keyword evidence="7" id="KW-0029">Amino-acid transport</keyword>
<dbReference type="PROSITE" id="PS50893">
    <property type="entry name" value="ABC_TRANSPORTER_2"/>
    <property type="match status" value="1"/>
</dbReference>
<evidence type="ECO:0000256" key="10">
    <source>
        <dbReference type="ARBA" id="ARBA00038388"/>
    </source>
</evidence>
<evidence type="ECO:0000256" key="8">
    <source>
        <dbReference type="ARBA" id="ARBA00022989"/>
    </source>
</evidence>
<dbReference type="EMBL" id="FNCK01000013">
    <property type="protein sequence ID" value="SDG52663.1"/>
    <property type="molecule type" value="Genomic_DNA"/>
</dbReference>
<dbReference type="GO" id="GO:0098796">
    <property type="term" value="C:membrane protein complex"/>
    <property type="evidence" value="ECO:0007669"/>
    <property type="project" value="UniProtKB-ARBA"/>
</dbReference>
<protein>
    <submittedName>
        <fullName evidence="14">Putative ABC transport system permease protein</fullName>
    </submittedName>
</protein>
<feature type="region of interest" description="Disordered" evidence="11">
    <location>
        <begin position="321"/>
        <end position="356"/>
    </location>
</feature>
<feature type="transmembrane region" description="Helical" evidence="12">
    <location>
        <begin position="869"/>
        <end position="891"/>
    </location>
</feature>
<dbReference type="PROSITE" id="PS00211">
    <property type="entry name" value="ABC_TRANSPORTER_1"/>
    <property type="match status" value="1"/>
</dbReference>
<accession>A0A1G7UYQ0</accession>
<keyword evidence="4 12" id="KW-0812">Transmembrane</keyword>
<feature type="transmembrane region" description="Helical" evidence="12">
    <location>
        <begin position="825"/>
        <end position="849"/>
    </location>
</feature>
<dbReference type="InterPro" id="IPR027417">
    <property type="entry name" value="P-loop_NTPase"/>
</dbReference>
<dbReference type="Pfam" id="PF00005">
    <property type="entry name" value="ABC_tran"/>
    <property type="match status" value="1"/>
</dbReference>
<dbReference type="SMART" id="SM00382">
    <property type="entry name" value="AAA"/>
    <property type="match status" value="1"/>
</dbReference>
<proteinExistence type="inferred from homology"/>
<gene>
    <name evidence="14" type="ORF">SAMN05421791_1137</name>
</gene>
<reference evidence="14 15" key="1">
    <citation type="submission" date="2016-10" db="EMBL/GenBank/DDBJ databases">
        <authorList>
            <person name="de Groot N.N."/>
        </authorList>
    </citation>
    <scope>NUCLEOTIDE SEQUENCE [LARGE SCALE GENOMIC DNA]</scope>
    <source>
        <strain evidence="14 15">ATCC BAA-466</strain>
    </source>
</reference>
<evidence type="ECO:0000256" key="11">
    <source>
        <dbReference type="SAM" id="MobiDB-lite"/>
    </source>
</evidence>
<dbReference type="GO" id="GO:0005524">
    <property type="term" value="F:ATP binding"/>
    <property type="evidence" value="ECO:0007669"/>
    <property type="project" value="UniProtKB-KW"/>
</dbReference>
<dbReference type="SUPFAM" id="SSF52540">
    <property type="entry name" value="P-loop containing nucleoside triphosphate hydrolases"/>
    <property type="match status" value="1"/>
</dbReference>
<name>A0A1G7UYQ0_9LACT</name>
<evidence type="ECO:0000256" key="4">
    <source>
        <dbReference type="ARBA" id="ARBA00022692"/>
    </source>
</evidence>
<dbReference type="FunFam" id="3.40.50.300:FF:000032">
    <property type="entry name" value="Export ABC transporter ATP-binding protein"/>
    <property type="match status" value="1"/>
</dbReference>
<feature type="domain" description="ABC transporter" evidence="13">
    <location>
        <begin position="2"/>
        <end position="240"/>
    </location>
</feature>
<comment type="similarity">
    <text evidence="10">Belongs to the ABC transporter superfamily. Macrolide exporter (TC 3.A.1.122) family.</text>
</comment>
<organism evidence="14 15">
    <name type="scientific">Facklamia miroungae</name>
    <dbReference type="NCBI Taxonomy" id="120956"/>
    <lineage>
        <taxon>Bacteria</taxon>
        <taxon>Bacillati</taxon>
        <taxon>Bacillota</taxon>
        <taxon>Bacilli</taxon>
        <taxon>Lactobacillales</taxon>
        <taxon>Aerococcaceae</taxon>
        <taxon>Facklamia</taxon>
    </lineage>
</organism>
<dbReference type="PANTHER" id="PTHR42798">
    <property type="entry name" value="LIPOPROTEIN-RELEASING SYSTEM ATP-BINDING PROTEIN LOLD"/>
    <property type="match status" value="1"/>
</dbReference>
<feature type="compositionally biased region" description="Polar residues" evidence="11">
    <location>
        <begin position="342"/>
        <end position="356"/>
    </location>
</feature>
<evidence type="ECO:0000313" key="14">
    <source>
        <dbReference type="EMBL" id="SDG52663.1"/>
    </source>
</evidence>
<dbReference type="GO" id="GO:0022857">
    <property type="term" value="F:transmembrane transporter activity"/>
    <property type="evidence" value="ECO:0007669"/>
    <property type="project" value="UniProtKB-ARBA"/>
</dbReference>
<dbReference type="Pfam" id="PF02687">
    <property type="entry name" value="FtsX"/>
    <property type="match status" value="1"/>
</dbReference>
<dbReference type="InterPro" id="IPR017911">
    <property type="entry name" value="MacB-like_ATP-bd"/>
</dbReference>
<dbReference type="GO" id="GO:0016887">
    <property type="term" value="F:ATP hydrolysis activity"/>
    <property type="evidence" value="ECO:0007669"/>
    <property type="project" value="InterPro"/>
</dbReference>
<feature type="transmembrane region" description="Helical" evidence="12">
    <location>
        <begin position="264"/>
        <end position="283"/>
    </location>
</feature>
<dbReference type="InterPro" id="IPR003593">
    <property type="entry name" value="AAA+_ATPase"/>
</dbReference>
<evidence type="ECO:0000259" key="13">
    <source>
        <dbReference type="PROSITE" id="PS50893"/>
    </source>
</evidence>
<dbReference type="AlphaFoldDB" id="A0A1G7UYQ0"/>
<evidence type="ECO:0000256" key="7">
    <source>
        <dbReference type="ARBA" id="ARBA00022970"/>
    </source>
</evidence>
<evidence type="ECO:0000256" key="12">
    <source>
        <dbReference type="SAM" id="Phobius"/>
    </source>
</evidence>
<evidence type="ECO:0000256" key="5">
    <source>
        <dbReference type="ARBA" id="ARBA00022741"/>
    </source>
</evidence>
<evidence type="ECO:0000256" key="1">
    <source>
        <dbReference type="ARBA" id="ARBA00004429"/>
    </source>
</evidence>
<dbReference type="InterPro" id="IPR003439">
    <property type="entry name" value="ABC_transporter-like_ATP-bd"/>
</dbReference>
<dbReference type="InterPro" id="IPR017871">
    <property type="entry name" value="ABC_transporter-like_CS"/>
</dbReference>
<feature type="compositionally biased region" description="Polar residues" evidence="11">
    <location>
        <begin position="325"/>
        <end position="335"/>
    </location>
</feature>
<evidence type="ECO:0000256" key="6">
    <source>
        <dbReference type="ARBA" id="ARBA00022840"/>
    </source>
</evidence>
<comment type="subcellular location">
    <subcellularLocation>
        <location evidence="1">Cell inner membrane</location>
        <topology evidence="1">Multi-pass membrane protein</topology>
    </subcellularLocation>
</comment>
<evidence type="ECO:0000313" key="15">
    <source>
        <dbReference type="Proteomes" id="UP000199708"/>
    </source>
</evidence>
<dbReference type="PANTHER" id="PTHR42798:SF6">
    <property type="entry name" value="CELL DIVISION ATP-BINDING PROTEIN FTSE"/>
    <property type="match status" value="1"/>
</dbReference>
<keyword evidence="6" id="KW-0067">ATP-binding</keyword>
<dbReference type="GO" id="GO:0005886">
    <property type="term" value="C:plasma membrane"/>
    <property type="evidence" value="ECO:0007669"/>
    <property type="project" value="UniProtKB-SubCell"/>
</dbReference>
<dbReference type="GO" id="GO:0006865">
    <property type="term" value="P:amino acid transport"/>
    <property type="evidence" value="ECO:0007669"/>
    <property type="project" value="UniProtKB-KW"/>
</dbReference>
<keyword evidence="5" id="KW-0547">Nucleotide-binding</keyword>
<dbReference type="RefSeq" id="WP_090290434.1">
    <property type="nucleotide sequence ID" value="NZ_FNCK01000013.1"/>
</dbReference>
<keyword evidence="2" id="KW-0813">Transport</keyword>
<dbReference type="Gene3D" id="3.40.50.300">
    <property type="entry name" value="P-loop containing nucleotide triphosphate hydrolases"/>
    <property type="match status" value="1"/>
</dbReference>
<dbReference type="CDD" id="cd03255">
    <property type="entry name" value="ABC_MJ0796_LolCDE_FtsE"/>
    <property type="match status" value="1"/>
</dbReference>
<dbReference type="OrthoDB" id="9791546at2"/>
<keyword evidence="8 12" id="KW-1133">Transmembrane helix</keyword>
<evidence type="ECO:0000256" key="3">
    <source>
        <dbReference type="ARBA" id="ARBA00022475"/>
    </source>
</evidence>
<keyword evidence="15" id="KW-1185">Reference proteome</keyword>
<evidence type="ECO:0000256" key="2">
    <source>
        <dbReference type="ARBA" id="ARBA00022448"/>
    </source>
</evidence>
<evidence type="ECO:0000256" key="9">
    <source>
        <dbReference type="ARBA" id="ARBA00023136"/>
    </source>
</evidence>
<feature type="transmembrane region" description="Helical" evidence="12">
    <location>
        <begin position="775"/>
        <end position="804"/>
    </location>
</feature>
<dbReference type="InterPro" id="IPR003838">
    <property type="entry name" value="ABC3_permease_C"/>
</dbReference>
<dbReference type="STRING" id="120956.SAMN05421791_1137"/>
<keyword evidence="3" id="KW-1003">Cell membrane</keyword>